<dbReference type="InterPro" id="IPR001544">
    <property type="entry name" value="Aminotrans_IV"/>
</dbReference>
<dbReference type="EMBL" id="NAJQ01000943">
    <property type="protein sequence ID" value="TKA63450.1"/>
    <property type="molecule type" value="Genomic_DNA"/>
</dbReference>
<dbReference type="AlphaFoldDB" id="A0A4U0WK61"/>
<name>A0A4U0WK61_9PEZI</name>
<comment type="caution">
    <text evidence="1">The sequence shown here is derived from an EMBL/GenBank/DDBJ whole genome shotgun (WGS) entry which is preliminary data.</text>
</comment>
<proteinExistence type="predicted"/>
<dbReference type="Proteomes" id="UP000309340">
    <property type="component" value="Unassembled WGS sequence"/>
</dbReference>
<dbReference type="Gene3D" id="3.20.10.10">
    <property type="entry name" value="D-amino Acid Aminotransferase, subunit A, domain 2"/>
    <property type="match status" value="1"/>
</dbReference>
<dbReference type="InterPro" id="IPR036038">
    <property type="entry name" value="Aminotransferase-like"/>
</dbReference>
<dbReference type="SUPFAM" id="SSF56752">
    <property type="entry name" value="D-aminoacid aminotransferase-like PLP-dependent enzymes"/>
    <property type="match status" value="1"/>
</dbReference>
<evidence type="ECO:0000313" key="1">
    <source>
        <dbReference type="EMBL" id="TKA63450.1"/>
    </source>
</evidence>
<dbReference type="InterPro" id="IPR043132">
    <property type="entry name" value="BCAT-like_C"/>
</dbReference>
<gene>
    <name evidence="1" type="ORF">B0A55_10484</name>
</gene>
<organism evidence="1 2">
    <name type="scientific">Friedmanniomyces simplex</name>
    <dbReference type="NCBI Taxonomy" id="329884"/>
    <lineage>
        <taxon>Eukaryota</taxon>
        <taxon>Fungi</taxon>
        <taxon>Dikarya</taxon>
        <taxon>Ascomycota</taxon>
        <taxon>Pezizomycotina</taxon>
        <taxon>Dothideomycetes</taxon>
        <taxon>Dothideomycetidae</taxon>
        <taxon>Mycosphaerellales</taxon>
        <taxon>Teratosphaeriaceae</taxon>
        <taxon>Friedmanniomyces</taxon>
    </lineage>
</organism>
<sequence>MSQIRPIPRIPLDHLFPIDLGHPEDRPDEVGWTVCLDRRPTETGAGTMYKTWDRSFYDRARASAGILTFMELREVLLYNEDEEIMDASISTPYFFRNGKWTTPRSDSGGQQGTTRRWALERGLCVEGNVIATDLREGEVIWLSNAVRGYYRARYTVEHNATNGTPPD</sequence>
<dbReference type="GO" id="GO:0003824">
    <property type="term" value="F:catalytic activity"/>
    <property type="evidence" value="ECO:0007669"/>
    <property type="project" value="InterPro"/>
</dbReference>
<reference evidence="1 2" key="1">
    <citation type="submission" date="2017-03" db="EMBL/GenBank/DDBJ databases">
        <title>Genomes of endolithic fungi from Antarctica.</title>
        <authorList>
            <person name="Coleine C."/>
            <person name="Masonjones S."/>
            <person name="Stajich J.E."/>
        </authorList>
    </citation>
    <scope>NUCLEOTIDE SEQUENCE [LARGE SCALE GENOMIC DNA]</scope>
    <source>
        <strain evidence="1 2">CCFEE 5184</strain>
    </source>
</reference>
<dbReference type="OrthoDB" id="5288718at2759"/>
<dbReference type="STRING" id="329884.A0A4U0WK61"/>
<accession>A0A4U0WK61</accession>
<evidence type="ECO:0000313" key="2">
    <source>
        <dbReference type="Proteomes" id="UP000309340"/>
    </source>
</evidence>
<keyword evidence="2" id="KW-1185">Reference proteome</keyword>
<dbReference type="Pfam" id="PF01063">
    <property type="entry name" value="Aminotran_4"/>
    <property type="match status" value="1"/>
</dbReference>
<protein>
    <submittedName>
        <fullName evidence="1">Uncharacterized protein</fullName>
    </submittedName>
</protein>